<comment type="similarity">
    <text evidence="1">Belongs to the transglycosylase Slt family.</text>
</comment>
<dbReference type="Pfam" id="PF01464">
    <property type="entry name" value="SLT"/>
    <property type="match status" value="1"/>
</dbReference>
<evidence type="ECO:0000313" key="5">
    <source>
        <dbReference type="Proteomes" id="UP001157134"/>
    </source>
</evidence>
<dbReference type="InterPro" id="IPR024570">
    <property type="entry name" value="Murein_transglycosylaseC_N"/>
</dbReference>
<feature type="domain" description="Transglycosylase SLT" evidence="2">
    <location>
        <begin position="226"/>
        <end position="347"/>
    </location>
</feature>
<protein>
    <submittedName>
        <fullName evidence="4">Membrane-bound lytic murein transglycosylase C</fullName>
    </submittedName>
</protein>
<gene>
    <name evidence="4" type="ORF">tloyanaT_23240</name>
</gene>
<dbReference type="CDD" id="cd16893">
    <property type="entry name" value="LT_MltC_MltE"/>
    <property type="match status" value="1"/>
</dbReference>
<dbReference type="SUPFAM" id="SSF53955">
    <property type="entry name" value="Lysozyme-like"/>
    <property type="match status" value="1"/>
</dbReference>
<dbReference type="InterPro" id="IPR000189">
    <property type="entry name" value="Transglyc_AS"/>
</dbReference>
<organism evidence="4 5">
    <name type="scientific">Thalassotalea loyana</name>
    <dbReference type="NCBI Taxonomy" id="280483"/>
    <lineage>
        <taxon>Bacteria</taxon>
        <taxon>Pseudomonadati</taxon>
        <taxon>Pseudomonadota</taxon>
        <taxon>Gammaproteobacteria</taxon>
        <taxon>Alteromonadales</taxon>
        <taxon>Colwelliaceae</taxon>
        <taxon>Thalassotalea</taxon>
    </lineage>
</organism>
<dbReference type="PROSITE" id="PS00922">
    <property type="entry name" value="TRANSGLYCOSYLASE"/>
    <property type="match status" value="1"/>
</dbReference>
<name>A0ABQ6HGS6_9GAMM</name>
<comment type="caution">
    <text evidence="4">The sequence shown here is derived from an EMBL/GenBank/DDBJ whole genome shotgun (WGS) entry which is preliminary data.</text>
</comment>
<proteinExistence type="inferred from homology"/>
<feature type="domain" description="Murein transglycosylase-C N-terminal" evidence="3">
    <location>
        <begin position="57"/>
        <end position="219"/>
    </location>
</feature>
<dbReference type="Gene3D" id="1.10.530.10">
    <property type="match status" value="1"/>
</dbReference>
<dbReference type="RefSeq" id="WP_284298755.1">
    <property type="nucleotide sequence ID" value="NZ_BSSV01000005.1"/>
</dbReference>
<accession>A0ABQ6HGS6</accession>
<evidence type="ECO:0000259" key="2">
    <source>
        <dbReference type="Pfam" id="PF01464"/>
    </source>
</evidence>
<dbReference type="EMBL" id="BSSV01000005">
    <property type="protein sequence ID" value="GLX86071.1"/>
    <property type="molecule type" value="Genomic_DNA"/>
</dbReference>
<dbReference type="PANTHER" id="PTHR37423:SF2">
    <property type="entry name" value="MEMBRANE-BOUND LYTIC MUREIN TRANSGLYCOSYLASE C"/>
    <property type="match status" value="1"/>
</dbReference>
<dbReference type="InterPro" id="IPR008258">
    <property type="entry name" value="Transglycosylase_SLT_dom_1"/>
</dbReference>
<dbReference type="InterPro" id="IPR023346">
    <property type="entry name" value="Lysozyme-like_dom_sf"/>
</dbReference>
<evidence type="ECO:0000256" key="1">
    <source>
        <dbReference type="ARBA" id="ARBA00007734"/>
    </source>
</evidence>
<reference evidence="4 5" key="1">
    <citation type="submission" date="2023-03" db="EMBL/GenBank/DDBJ databases">
        <title>Thalassotalea loyana LMG 22536T draft genome sequence.</title>
        <authorList>
            <person name="Sawabe T."/>
        </authorList>
    </citation>
    <scope>NUCLEOTIDE SEQUENCE [LARGE SCALE GENOMIC DNA]</scope>
    <source>
        <strain evidence="4 5">LMG 22536</strain>
    </source>
</reference>
<dbReference type="PANTHER" id="PTHR37423">
    <property type="entry name" value="SOLUBLE LYTIC MUREIN TRANSGLYCOSYLASE-RELATED"/>
    <property type="match status" value="1"/>
</dbReference>
<evidence type="ECO:0000313" key="4">
    <source>
        <dbReference type="EMBL" id="GLX86071.1"/>
    </source>
</evidence>
<keyword evidence="5" id="KW-1185">Reference proteome</keyword>
<dbReference type="PROSITE" id="PS51257">
    <property type="entry name" value="PROKAR_LIPOPROTEIN"/>
    <property type="match status" value="1"/>
</dbReference>
<evidence type="ECO:0000259" key="3">
    <source>
        <dbReference type="Pfam" id="PF11873"/>
    </source>
</evidence>
<dbReference type="Proteomes" id="UP001157134">
    <property type="component" value="Unassembled WGS sequence"/>
</dbReference>
<sequence length="386" mass="44329">MKFRLLILVIFTLTACKSTPNLSSIKSAQELVKQIESDDKDVIAIADRVVKTKNLAQQDIQNISLLIEELKRHIEKVWGKKNTQLPGNKRYVKYTNDYKARAIIDFITGTVTVETLLENNKSRALDNLNQAIIITLLTPDDPRKNDIFSSKAPELKGTPFLYGQVLDQDKKPIQYQWRAGRFADYLTNNELAQVRIDKHDLLQVRFNLVETHQHLRKEKYSEFVLASAKRYQIKPDLIYGIIETESNFNPYAVSHANAYGLMQVVPSTAGADVYQKIKNKPGKPSKQQLFDPAFNIDMGTAYLHILQNNYLKAVNNNTSQHYAMISAYNGGTGNVLKSFHRDRKTAVKIINEHQPQNVYYVLTRKHPKAESRRYLEKVTKAEKKYQ</sequence>
<dbReference type="Pfam" id="PF11873">
    <property type="entry name" value="Mltc_N"/>
    <property type="match status" value="1"/>
</dbReference>